<dbReference type="InterPro" id="IPR050739">
    <property type="entry name" value="MFP"/>
</dbReference>
<accession>A0A385YYN0</accession>
<dbReference type="InterPro" id="IPR058835">
    <property type="entry name" value="BSH_ALG44"/>
</dbReference>
<evidence type="ECO:0000259" key="6">
    <source>
        <dbReference type="Pfam" id="PF25965"/>
    </source>
</evidence>
<dbReference type="GO" id="GO:0030313">
    <property type="term" value="C:cell envelope"/>
    <property type="evidence" value="ECO:0007669"/>
    <property type="project" value="UniProtKB-SubCell"/>
</dbReference>
<dbReference type="Proteomes" id="UP000265560">
    <property type="component" value="Chromosome"/>
</dbReference>
<feature type="domain" description="ALG44 helical loop" evidence="4">
    <location>
        <begin position="231"/>
        <end position="257"/>
    </location>
</feature>
<dbReference type="Gene3D" id="2.40.10.220">
    <property type="entry name" value="predicted glycosyltransferase like domains"/>
    <property type="match status" value="1"/>
</dbReference>
<proteinExistence type="predicted"/>
<dbReference type="RefSeq" id="WP_119892499.1">
    <property type="nucleotide sequence ID" value="NZ_CP032419.1"/>
</dbReference>
<dbReference type="EMBL" id="CP032419">
    <property type="protein sequence ID" value="AYC31876.1"/>
    <property type="molecule type" value="Genomic_DNA"/>
</dbReference>
<dbReference type="InterPro" id="IPR058833">
    <property type="entry name" value="Hl_ALG44"/>
</dbReference>
<keyword evidence="2" id="KW-1133">Transmembrane helix</keyword>
<dbReference type="PANTHER" id="PTHR30386:SF19">
    <property type="entry name" value="MULTIDRUG EXPORT PROTEIN EMRA-RELATED"/>
    <property type="match status" value="1"/>
</dbReference>
<reference evidence="8" key="1">
    <citation type="submission" date="2018-09" db="EMBL/GenBank/DDBJ databases">
        <authorList>
            <person name="Zhu H."/>
        </authorList>
    </citation>
    <scope>NUCLEOTIDE SEQUENCE [LARGE SCALE GENOMIC DNA]</scope>
    <source>
        <strain evidence="8">K2W31S-8</strain>
    </source>
</reference>
<dbReference type="KEGG" id="pcav:D3880_05535"/>
<keyword evidence="2" id="KW-0472">Membrane</keyword>
<sequence length="383" mass="41294">MNTAVNVNVVHESETQRQHARVRIPAKIRFAGKSHKVVEQQLQELSAGGFSYAAGKHPVQVGDYHQGELLFAIDHLGLTMPMEFQVRSVDFASGRVGCQFHNLKPRDIVTLRHLITAHLSGELVSVGELLSTLQRDNFSKPRKDKSQAGLGVFGRLRAMILSLAVLVIGVAAFVFIGKSLYELYFVTHAKAALVSVPGLQVTMPREGTVQSLIGADGLVDKGAPIGTFSASMLEMLKGHLNDSDLKPAKIEELFGKQMKGTLTSPCDCTLVRQLVADGQYASRGEVIFQLAPRGSQASIEASFPYTKLNAIGPGTRVSFVVAGEQEAHSGTIVSSNLPPSNNNDLSTDIRVQIQPDQPLDNALAGRPVEVSVNRGPSLAWLSN</sequence>
<dbReference type="Pfam" id="PF25891">
    <property type="entry name" value="Hl_ALG44"/>
    <property type="match status" value="1"/>
</dbReference>
<evidence type="ECO:0000259" key="3">
    <source>
        <dbReference type="Pfam" id="PF07238"/>
    </source>
</evidence>
<dbReference type="SUPFAM" id="SSF141371">
    <property type="entry name" value="PilZ domain-like"/>
    <property type="match status" value="1"/>
</dbReference>
<organism evidence="7 8">
    <name type="scientific">Pseudomonas cavernae</name>
    <dbReference type="NCBI Taxonomy" id="2320867"/>
    <lineage>
        <taxon>Bacteria</taxon>
        <taxon>Pseudomonadati</taxon>
        <taxon>Pseudomonadota</taxon>
        <taxon>Gammaproteobacteria</taxon>
        <taxon>Pseudomonadales</taxon>
        <taxon>Pseudomonadaceae</taxon>
        <taxon>Pseudomonas</taxon>
    </lineage>
</organism>
<feature type="domain" description="PilZ" evidence="3">
    <location>
        <begin position="16"/>
        <end position="116"/>
    </location>
</feature>
<comment type="subcellular location">
    <subcellularLocation>
        <location evidence="1">Cell envelope</location>
    </subcellularLocation>
</comment>
<evidence type="ECO:0000313" key="8">
    <source>
        <dbReference type="Proteomes" id="UP000265560"/>
    </source>
</evidence>
<evidence type="ECO:0000256" key="2">
    <source>
        <dbReference type="SAM" id="Phobius"/>
    </source>
</evidence>
<dbReference type="OrthoDB" id="5912905at2"/>
<keyword evidence="8" id="KW-1185">Reference proteome</keyword>
<dbReference type="AlphaFoldDB" id="A0A385YYN0"/>
<feature type="transmembrane region" description="Helical" evidence="2">
    <location>
        <begin position="156"/>
        <end position="176"/>
    </location>
</feature>
<dbReference type="InterPro" id="IPR009875">
    <property type="entry name" value="PilZ_domain"/>
</dbReference>
<evidence type="ECO:0000259" key="5">
    <source>
        <dbReference type="Pfam" id="PF25964"/>
    </source>
</evidence>
<protein>
    <submittedName>
        <fullName evidence="7">Alginate biosynthesis protein Alg44</fullName>
    </submittedName>
</protein>
<feature type="domain" description="ALG44 barrel-sandwich hybrid" evidence="5">
    <location>
        <begin position="199"/>
        <end position="293"/>
    </location>
</feature>
<dbReference type="GO" id="GO:0035438">
    <property type="term" value="F:cyclic-di-GMP binding"/>
    <property type="evidence" value="ECO:0007669"/>
    <property type="project" value="InterPro"/>
</dbReference>
<gene>
    <name evidence="7" type="ORF">D3880_05535</name>
</gene>
<evidence type="ECO:0000256" key="1">
    <source>
        <dbReference type="ARBA" id="ARBA00004196"/>
    </source>
</evidence>
<evidence type="ECO:0000259" key="4">
    <source>
        <dbReference type="Pfam" id="PF25891"/>
    </source>
</evidence>
<evidence type="ECO:0000313" key="7">
    <source>
        <dbReference type="EMBL" id="AYC31876.1"/>
    </source>
</evidence>
<dbReference type="PANTHER" id="PTHR30386">
    <property type="entry name" value="MEMBRANE FUSION SUBUNIT OF EMRAB-TOLC MULTIDRUG EFFLUX PUMP"/>
    <property type="match status" value="1"/>
</dbReference>
<dbReference type="InterPro" id="IPR058834">
    <property type="entry name" value="Beta-barrel_ALG44"/>
</dbReference>
<dbReference type="Pfam" id="PF25964">
    <property type="entry name" value="BSH_ALG44"/>
    <property type="match status" value="1"/>
</dbReference>
<feature type="domain" description="ALG44 beta-barrel" evidence="6">
    <location>
        <begin position="297"/>
        <end position="378"/>
    </location>
</feature>
<name>A0A385YYN0_9PSED</name>
<dbReference type="Pfam" id="PF25965">
    <property type="entry name" value="Beta-barrel_ALG44"/>
    <property type="match status" value="1"/>
</dbReference>
<dbReference type="Pfam" id="PF07238">
    <property type="entry name" value="PilZ"/>
    <property type="match status" value="1"/>
</dbReference>
<keyword evidence="2" id="KW-0812">Transmembrane</keyword>